<dbReference type="PANTHER" id="PTHR46880:SF8">
    <property type="entry name" value="E3 SUMO-PROTEIN LIGASE KIAA1586"/>
    <property type="match status" value="1"/>
</dbReference>
<evidence type="ECO:0000313" key="2">
    <source>
        <dbReference type="Proteomes" id="UP001159363"/>
    </source>
</evidence>
<name>A0ABQ9GV96_9NEOP</name>
<keyword evidence="2" id="KW-1185">Reference proteome</keyword>
<dbReference type="PANTHER" id="PTHR46880">
    <property type="entry name" value="RAS-ASSOCIATING DOMAIN-CONTAINING PROTEIN"/>
    <property type="match status" value="1"/>
</dbReference>
<organism evidence="1 2">
    <name type="scientific">Dryococelus australis</name>
    <dbReference type="NCBI Taxonomy" id="614101"/>
    <lineage>
        <taxon>Eukaryota</taxon>
        <taxon>Metazoa</taxon>
        <taxon>Ecdysozoa</taxon>
        <taxon>Arthropoda</taxon>
        <taxon>Hexapoda</taxon>
        <taxon>Insecta</taxon>
        <taxon>Pterygota</taxon>
        <taxon>Neoptera</taxon>
        <taxon>Polyneoptera</taxon>
        <taxon>Phasmatodea</taxon>
        <taxon>Verophasmatodea</taxon>
        <taxon>Anareolatae</taxon>
        <taxon>Phasmatidae</taxon>
        <taxon>Eurycanthinae</taxon>
        <taxon>Dryococelus</taxon>
    </lineage>
</organism>
<sequence>MTDLTKLNGVNVRVGLHSQYNAVEMIEHISKEMKELIIRQIKGVSGKISIIIDESTSLSSKSVKYLKKHLVGFTRDGSSVMLGKHSAVAQKCLFQYPNVIIWHCLNYRLELALANSVDVVGGVNHFHIFID</sequence>
<dbReference type="EMBL" id="JARBHB010000009">
    <property type="protein sequence ID" value="KAJ8875955.1"/>
    <property type="molecule type" value="Genomic_DNA"/>
</dbReference>
<dbReference type="Proteomes" id="UP001159363">
    <property type="component" value="Chromosome 8"/>
</dbReference>
<protein>
    <recommendedName>
        <fullName evidence="3">DUF4371 domain-containing protein</fullName>
    </recommendedName>
</protein>
<proteinExistence type="predicted"/>
<evidence type="ECO:0008006" key="3">
    <source>
        <dbReference type="Google" id="ProtNLM"/>
    </source>
</evidence>
<reference evidence="1 2" key="1">
    <citation type="submission" date="2023-02" db="EMBL/GenBank/DDBJ databases">
        <title>LHISI_Scaffold_Assembly.</title>
        <authorList>
            <person name="Stuart O.P."/>
            <person name="Cleave R."/>
            <person name="Magrath M.J.L."/>
            <person name="Mikheyev A.S."/>
        </authorList>
    </citation>
    <scope>NUCLEOTIDE SEQUENCE [LARGE SCALE GENOMIC DNA]</scope>
    <source>
        <strain evidence="1">Daus_M_001</strain>
        <tissue evidence="1">Leg muscle</tissue>
    </source>
</reference>
<accession>A0ABQ9GV96</accession>
<evidence type="ECO:0000313" key="1">
    <source>
        <dbReference type="EMBL" id="KAJ8875955.1"/>
    </source>
</evidence>
<comment type="caution">
    <text evidence="1">The sequence shown here is derived from an EMBL/GenBank/DDBJ whole genome shotgun (WGS) entry which is preliminary data.</text>
</comment>
<gene>
    <name evidence="1" type="ORF">PR048_023863</name>
</gene>